<organism evidence="1 2">
    <name type="scientific">Paraflavisolibacter caeni</name>
    <dbReference type="NCBI Taxonomy" id="2982496"/>
    <lineage>
        <taxon>Bacteria</taxon>
        <taxon>Pseudomonadati</taxon>
        <taxon>Bacteroidota</taxon>
        <taxon>Chitinophagia</taxon>
        <taxon>Chitinophagales</taxon>
        <taxon>Chitinophagaceae</taxon>
        <taxon>Paraflavisolibacter</taxon>
    </lineage>
</organism>
<dbReference type="PANTHER" id="PTHR34599">
    <property type="entry name" value="PEROXIDASE-RELATED"/>
    <property type="match status" value="1"/>
</dbReference>
<dbReference type="PROSITE" id="PS51257">
    <property type="entry name" value="PROKAR_LIPOPROTEIN"/>
    <property type="match status" value="1"/>
</dbReference>
<dbReference type="InterPro" id="IPR052559">
    <property type="entry name" value="V-haloperoxidase"/>
</dbReference>
<dbReference type="Proteomes" id="UP001155483">
    <property type="component" value="Unassembled WGS sequence"/>
</dbReference>
<dbReference type="InterPro" id="IPR036938">
    <property type="entry name" value="PAP2/HPO_sf"/>
</dbReference>
<dbReference type="SUPFAM" id="SSF48317">
    <property type="entry name" value="Acid phosphatase/Vanadium-dependent haloperoxidase"/>
    <property type="match status" value="1"/>
</dbReference>
<evidence type="ECO:0000313" key="1">
    <source>
        <dbReference type="EMBL" id="MCU7549310.1"/>
    </source>
</evidence>
<keyword evidence="2" id="KW-1185">Reference proteome</keyword>
<comment type="caution">
    <text evidence="1">The sequence shown here is derived from an EMBL/GenBank/DDBJ whole genome shotgun (WGS) entry which is preliminary data.</text>
</comment>
<proteinExistence type="predicted"/>
<reference evidence="1" key="2">
    <citation type="submission" date="2023-04" db="EMBL/GenBank/DDBJ databases">
        <title>Paracnuella aquatica gen. nov., sp. nov., a member of the family Chitinophagaceae isolated from a hot spring.</title>
        <authorList>
            <person name="Wang C."/>
        </authorList>
    </citation>
    <scope>NUCLEOTIDE SEQUENCE</scope>
    <source>
        <strain evidence="1">LB-8</strain>
    </source>
</reference>
<dbReference type="Gene3D" id="1.10.606.20">
    <property type="match status" value="1"/>
</dbReference>
<reference evidence="1" key="1">
    <citation type="submission" date="2022-09" db="EMBL/GenBank/DDBJ databases">
        <authorList>
            <person name="Yuan C."/>
            <person name="Ke Z."/>
        </authorList>
    </citation>
    <scope>NUCLEOTIDE SEQUENCE</scope>
    <source>
        <strain evidence="1">LB-8</strain>
    </source>
</reference>
<protein>
    <submittedName>
        <fullName evidence="1">Vanadium-dependent haloperoxidase</fullName>
    </submittedName>
</protein>
<dbReference type="PANTHER" id="PTHR34599:SF2">
    <property type="entry name" value="TRAF-TYPE DOMAIN-CONTAINING PROTEIN"/>
    <property type="match status" value="1"/>
</dbReference>
<gene>
    <name evidence="1" type="ORF">OCK74_09300</name>
</gene>
<dbReference type="CDD" id="cd03398">
    <property type="entry name" value="PAP2_haloperoxidase"/>
    <property type="match status" value="1"/>
</dbReference>
<dbReference type="EMBL" id="JAOTIF010000005">
    <property type="protein sequence ID" value="MCU7549310.1"/>
    <property type="molecule type" value="Genomic_DNA"/>
</dbReference>
<evidence type="ECO:0000313" key="2">
    <source>
        <dbReference type="Proteomes" id="UP001155483"/>
    </source>
</evidence>
<accession>A0A9X2XV68</accession>
<dbReference type="RefSeq" id="WP_279296751.1">
    <property type="nucleotide sequence ID" value="NZ_JAOTIF010000005.1"/>
</dbReference>
<sequence>MRYFLWVAGIVLAFISCNQKTDYEAIFKNPNLYANTVHELNRVVMGNNFSPIVASRNYLYANIAAYECIAAGYPAQYNSLSGQLNGLNNVPKPKTGEKINFEFASLLAFCSLGESVTFPKGSMSEYVDSLKGLAHQHGMSSDVFESSVKYAAQVADAIMAWSSKDHYHETRGMAEYFVDNNIEGRWVPTPPAYAIAMEPHWNEIRTLVLDSAHQFAAPPPYTFNMKDSNSAYCREVMRIKNAVDSLTEEQKHIADFWDDNPFKLNVNGHLMFGTKKFSPPGHWMSVVGIAAQQAKADYPTTVYAYAKTSIALFDAFIHCWDEKYRYNTVRPETVINRYMDKDWRPYLQTPPFPEYTCGHSTCSSAAAEALTSVFGDQFAYIDSTELEFGIKSRSFTSFRQAAEENNWARFYGGIHFHQSCIVSTEYGRKVGDYVVQHLKMKK</sequence>
<name>A0A9X2XV68_9BACT</name>
<dbReference type="AlphaFoldDB" id="A0A9X2XV68"/>